<organism evidence="1 2">
    <name type="scientific">Agromyces mediolanus</name>
    <name type="common">Corynebacterium mediolanum</name>
    <dbReference type="NCBI Taxonomy" id="41986"/>
    <lineage>
        <taxon>Bacteria</taxon>
        <taxon>Bacillati</taxon>
        <taxon>Actinomycetota</taxon>
        <taxon>Actinomycetes</taxon>
        <taxon>Micrococcales</taxon>
        <taxon>Microbacteriaceae</taxon>
        <taxon>Agromyces</taxon>
    </lineage>
</organism>
<protein>
    <submittedName>
        <fullName evidence="1">Uncharacterized protein</fullName>
    </submittedName>
</protein>
<proteinExistence type="predicted"/>
<reference evidence="1" key="1">
    <citation type="journal article" date="2014" name="Int. J. Syst. Evol. Microbiol.">
        <title>Complete genome sequence of Corynebacterium casei LMG S-19264T (=DSM 44701T), isolated from a smear-ripened cheese.</title>
        <authorList>
            <consortium name="US DOE Joint Genome Institute (JGI-PGF)"/>
            <person name="Walter F."/>
            <person name="Albersmeier A."/>
            <person name="Kalinowski J."/>
            <person name="Ruckert C."/>
        </authorList>
    </citation>
    <scope>NUCLEOTIDE SEQUENCE</scope>
    <source>
        <strain evidence="1">JCM 3346</strain>
    </source>
</reference>
<evidence type="ECO:0000313" key="1">
    <source>
        <dbReference type="EMBL" id="GGR19730.1"/>
    </source>
</evidence>
<comment type="caution">
    <text evidence="1">The sequence shown here is derived from an EMBL/GenBank/DDBJ whole genome shotgun (WGS) entry which is preliminary data.</text>
</comment>
<gene>
    <name evidence="1" type="ORF">GCM10010196_11150</name>
</gene>
<sequence>MSESVVDGIAAEFLHNANRGRRLVAVDGADAGRAARFADALAQAIAGASGDDVVRRSLGAVTEPELRSGTVEPFRAGEDAGADAVLVVDGQGLLDDAVRGIWHFSVWTLAGDELPHSGANVIVDLSDEGAPSRYFYDYCAIPPSVNRPGLH</sequence>
<reference evidence="1" key="2">
    <citation type="submission" date="2020-09" db="EMBL/GenBank/DDBJ databases">
        <authorList>
            <person name="Sun Q."/>
            <person name="Ohkuma M."/>
        </authorList>
    </citation>
    <scope>NUCLEOTIDE SEQUENCE</scope>
    <source>
        <strain evidence="1">JCM 3346</strain>
    </source>
</reference>
<evidence type="ECO:0000313" key="2">
    <source>
        <dbReference type="Proteomes" id="UP000610303"/>
    </source>
</evidence>
<dbReference type="AlphaFoldDB" id="A0A918CG65"/>
<name>A0A918CG65_AGRME</name>
<dbReference type="Proteomes" id="UP000610303">
    <property type="component" value="Unassembled WGS sequence"/>
</dbReference>
<dbReference type="EMBL" id="BMRJ01000001">
    <property type="protein sequence ID" value="GGR19730.1"/>
    <property type="molecule type" value="Genomic_DNA"/>
</dbReference>
<keyword evidence="2" id="KW-1185">Reference proteome</keyword>
<dbReference type="RefSeq" id="WP_229781536.1">
    <property type="nucleotide sequence ID" value="NZ_BMRJ01000001.1"/>
</dbReference>
<accession>A0A918CG65</accession>